<organism evidence="3 4">
    <name type="scientific">Oceanipulchritudo coccoides</name>
    <dbReference type="NCBI Taxonomy" id="2706888"/>
    <lineage>
        <taxon>Bacteria</taxon>
        <taxon>Pseudomonadati</taxon>
        <taxon>Verrucomicrobiota</taxon>
        <taxon>Opitutia</taxon>
        <taxon>Puniceicoccales</taxon>
        <taxon>Oceanipulchritudinaceae</taxon>
        <taxon>Oceanipulchritudo</taxon>
    </lineage>
</organism>
<feature type="compositionally biased region" description="Basic residues" evidence="1">
    <location>
        <begin position="228"/>
        <end position="238"/>
    </location>
</feature>
<feature type="compositionally biased region" description="Pro residues" evidence="1">
    <location>
        <begin position="164"/>
        <end position="174"/>
    </location>
</feature>
<keyword evidence="2" id="KW-0812">Transmembrane</keyword>
<dbReference type="AlphaFoldDB" id="A0A6B2M5L1"/>
<keyword evidence="2" id="KW-1133">Transmembrane helix</keyword>
<protein>
    <submittedName>
        <fullName evidence="3">Uncharacterized protein</fullName>
    </submittedName>
</protein>
<reference evidence="3 4" key="1">
    <citation type="submission" date="2020-02" db="EMBL/GenBank/DDBJ databases">
        <title>Albibacoteraceae fam. nov., the first described family within the subdivision 4 Verrucomicrobia.</title>
        <authorList>
            <person name="Xi F."/>
        </authorList>
    </citation>
    <scope>NUCLEOTIDE SEQUENCE [LARGE SCALE GENOMIC DNA]</scope>
    <source>
        <strain evidence="3 4">CK1056</strain>
    </source>
</reference>
<dbReference type="RefSeq" id="WP_163965809.1">
    <property type="nucleotide sequence ID" value="NZ_JAAGNX010000003.1"/>
</dbReference>
<evidence type="ECO:0000313" key="3">
    <source>
        <dbReference type="EMBL" id="NDV62960.1"/>
    </source>
</evidence>
<feature type="compositionally biased region" description="Pro residues" evidence="1">
    <location>
        <begin position="244"/>
        <end position="258"/>
    </location>
</feature>
<feature type="region of interest" description="Disordered" evidence="1">
    <location>
        <begin position="135"/>
        <end position="265"/>
    </location>
</feature>
<gene>
    <name evidence="3" type="ORF">G0Q06_10895</name>
</gene>
<keyword evidence="2" id="KW-0472">Membrane</keyword>
<feature type="compositionally biased region" description="Basic and acidic residues" evidence="1">
    <location>
        <begin position="135"/>
        <end position="151"/>
    </location>
</feature>
<evidence type="ECO:0000313" key="4">
    <source>
        <dbReference type="Proteomes" id="UP000478417"/>
    </source>
</evidence>
<accession>A0A6B2M5L1</accession>
<evidence type="ECO:0000256" key="1">
    <source>
        <dbReference type="SAM" id="MobiDB-lite"/>
    </source>
</evidence>
<dbReference type="Proteomes" id="UP000478417">
    <property type="component" value="Unassembled WGS sequence"/>
</dbReference>
<feature type="transmembrane region" description="Helical" evidence="2">
    <location>
        <begin position="299"/>
        <end position="318"/>
    </location>
</feature>
<sequence>MASKLGSHGQEESRRAFVLVDKDIARGVFRSWDEAEDFADENNFSLDNLLEFETKTDYPDHLHLMAARWGAEWKFVGEWSKFAPYWESPPSQVRLDHYHVKGGQFVIFRQCEFTWRPGLLQTINPMAPDEALRFSEQAKPKQKDPASDQRSKISPLKPMAGMPKPEPSSKPGPPEKAGKAPLMGDPEPPVEATQAKPKLSTTPPGVTQSPEPSLKEAAPDAPKPKISFQKKKPLRLKSQKAGPKPIPEFKPPPPPPVGTPDAHASSVELAQAQLAAQSNVPGDGGTTEGKPRRIWPIRVLLPIFAIFICWGGGIFWVFKPEPTAQKILDQVTTLSRARVLVIEPGQIFFQLPVDPINQQRWVQSLGLDPISETEPFSIPTYHALDTWQKSSGFVRPPYAAVEVREWWDLRLRIVRYGFYHQWEDGSILILDLESDFLIGWSYASRLPDLLN</sequence>
<dbReference type="EMBL" id="JAAGNX010000003">
    <property type="protein sequence ID" value="NDV62960.1"/>
    <property type="molecule type" value="Genomic_DNA"/>
</dbReference>
<proteinExistence type="predicted"/>
<comment type="caution">
    <text evidence="3">The sequence shown here is derived from an EMBL/GenBank/DDBJ whole genome shotgun (WGS) entry which is preliminary data.</text>
</comment>
<evidence type="ECO:0000256" key="2">
    <source>
        <dbReference type="SAM" id="Phobius"/>
    </source>
</evidence>
<name>A0A6B2M5L1_9BACT</name>
<feature type="compositionally biased region" description="Polar residues" evidence="1">
    <location>
        <begin position="199"/>
        <end position="211"/>
    </location>
</feature>
<keyword evidence="4" id="KW-1185">Reference proteome</keyword>